<dbReference type="GO" id="GO:0006508">
    <property type="term" value="P:proteolysis"/>
    <property type="evidence" value="ECO:0007669"/>
    <property type="project" value="TreeGrafter"/>
</dbReference>
<gene>
    <name evidence="3" type="ORF">ONZ51_g11010</name>
</gene>
<dbReference type="PANTHER" id="PTHR48104:SF30">
    <property type="entry name" value="METACASPASE-1"/>
    <property type="match status" value="1"/>
</dbReference>
<evidence type="ECO:0000313" key="4">
    <source>
        <dbReference type="Proteomes" id="UP001215151"/>
    </source>
</evidence>
<dbReference type="Gene3D" id="3.40.50.12660">
    <property type="match status" value="1"/>
</dbReference>
<sequence length="461" mass="52378">MVKIGPRRRVSNHHHAPVGGPVKKGLLIGINYDRIPEDPEYPALHHARADTKEFAELLIAKYNYMRENVVVLVDEEGGDPRLAPTRANILYEIAKLVQDARSGDHFMFYFESPTTEEDDGMDEYIVPVDYWEHPDDLRLEKRVILDNKLRKLLVDTLPVGANLTAIFDSCHSGTLLDLDHYLCNNVYFPWISPGFRNHNTLWRRVRMTNVCPRLSKRIVDSDVLIELAQISLLSEASTTCSVRIYQRKRVSQDEVLAYDTSVGVCDSDNGKTRQFSVYRQPSRSIKRRKNTTLSMLLEVYGSDISIAAIAQNPDIAEEFDVPMCSSPVDMRPCNGFCEKVDTPASGPSVISLAACGDSQTTWESKHHSFTQALIHQLKPNPHQPIGQLVRNLTFQLYKHSRKLHTWSKRRRESWKAKQKGQVADPGFVKEGTPDPTLELENFSEPQLGSLRTLTLNEPFNP</sequence>
<accession>A0AAD7TID1</accession>
<reference evidence="3" key="1">
    <citation type="submission" date="2022-11" db="EMBL/GenBank/DDBJ databases">
        <title>Genome Sequence of Cubamyces cubensis.</title>
        <authorList>
            <person name="Buettner E."/>
        </authorList>
    </citation>
    <scope>NUCLEOTIDE SEQUENCE</scope>
    <source>
        <strain evidence="3">MPL-01</strain>
    </source>
</reference>
<organism evidence="3 4">
    <name type="scientific">Trametes cubensis</name>
    <dbReference type="NCBI Taxonomy" id="1111947"/>
    <lineage>
        <taxon>Eukaryota</taxon>
        <taxon>Fungi</taxon>
        <taxon>Dikarya</taxon>
        <taxon>Basidiomycota</taxon>
        <taxon>Agaricomycotina</taxon>
        <taxon>Agaricomycetes</taxon>
        <taxon>Polyporales</taxon>
        <taxon>Polyporaceae</taxon>
        <taxon>Trametes</taxon>
    </lineage>
</organism>
<comment type="similarity">
    <text evidence="1">Belongs to the peptidase C14B family.</text>
</comment>
<evidence type="ECO:0000256" key="2">
    <source>
        <dbReference type="SAM" id="MobiDB-lite"/>
    </source>
</evidence>
<dbReference type="EMBL" id="JAPEVG010000481">
    <property type="protein sequence ID" value="KAJ8462262.1"/>
    <property type="molecule type" value="Genomic_DNA"/>
</dbReference>
<dbReference type="InterPro" id="IPR050452">
    <property type="entry name" value="Metacaspase"/>
</dbReference>
<name>A0AAD7TID1_9APHY</name>
<protein>
    <submittedName>
        <fullName evidence="3">Uncharacterized protein</fullName>
    </submittedName>
</protein>
<proteinExistence type="inferred from homology"/>
<dbReference type="GO" id="GO:0005737">
    <property type="term" value="C:cytoplasm"/>
    <property type="evidence" value="ECO:0007669"/>
    <property type="project" value="TreeGrafter"/>
</dbReference>
<feature type="compositionally biased region" description="Basic residues" evidence="2">
    <location>
        <begin position="408"/>
        <end position="418"/>
    </location>
</feature>
<evidence type="ECO:0000256" key="1">
    <source>
        <dbReference type="ARBA" id="ARBA00009005"/>
    </source>
</evidence>
<dbReference type="Proteomes" id="UP001215151">
    <property type="component" value="Unassembled WGS sequence"/>
</dbReference>
<dbReference type="PANTHER" id="PTHR48104">
    <property type="entry name" value="METACASPASE-4"/>
    <property type="match status" value="1"/>
</dbReference>
<keyword evidence="4" id="KW-1185">Reference proteome</keyword>
<comment type="caution">
    <text evidence="3">The sequence shown here is derived from an EMBL/GenBank/DDBJ whole genome shotgun (WGS) entry which is preliminary data.</text>
</comment>
<evidence type="ECO:0000313" key="3">
    <source>
        <dbReference type="EMBL" id="KAJ8462262.1"/>
    </source>
</evidence>
<feature type="region of interest" description="Disordered" evidence="2">
    <location>
        <begin position="408"/>
        <end position="443"/>
    </location>
</feature>
<dbReference type="GO" id="GO:0004197">
    <property type="term" value="F:cysteine-type endopeptidase activity"/>
    <property type="evidence" value="ECO:0007669"/>
    <property type="project" value="TreeGrafter"/>
</dbReference>
<dbReference type="AlphaFoldDB" id="A0AAD7TID1"/>